<protein>
    <submittedName>
        <fullName evidence="1">Uncharacterized protein</fullName>
    </submittedName>
</protein>
<evidence type="ECO:0000313" key="2">
    <source>
        <dbReference type="Proteomes" id="UP000235672"/>
    </source>
</evidence>
<gene>
    <name evidence="1" type="ORF">NA56DRAFT_665886</name>
</gene>
<evidence type="ECO:0000313" key="1">
    <source>
        <dbReference type="EMBL" id="PMD13015.1"/>
    </source>
</evidence>
<accession>A0A2J6PG33</accession>
<proteinExistence type="predicted"/>
<dbReference type="AlphaFoldDB" id="A0A2J6PG33"/>
<name>A0A2J6PG33_9HELO</name>
<sequence>MTFRHPLGYLSDDQQRSTLAPPDFSRFLIRNPVPLLPLAESMEAKWNFAIEGYRLAYFFLATAYVLYLWGGNEAQDHVKLSRASSKRTAITNSTSQSERSEASWQARDPCPAALCNVAAVSGGPFACPIESPDPTLNWEFPVPIFPDFYPPAERLDETECGQFDSFCLHETLSVAGLPHALGEALSSSLDSLSRSARHAAAFPGFAAYPQSLPSYRRRVHGYDGFKR</sequence>
<keyword evidence="2" id="KW-1185">Reference proteome</keyword>
<dbReference type="EMBL" id="KZ613537">
    <property type="protein sequence ID" value="PMD13015.1"/>
    <property type="molecule type" value="Genomic_DNA"/>
</dbReference>
<reference evidence="1 2" key="1">
    <citation type="submission" date="2016-05" db="EMBL/GenBank/DDBJ databases">
        <title>A degradative enzymes factory behind the ericoid mycorrhizal symbiosis.</title>
        <authorList>
            <consortium name="DOE Joint Genome Institute"/>
            <person name="Martino E."/>
            <person name="Morin E."/>
            <person name="Grelet G."/>
            <person name="Kuo A."/>
            <person name="Kohler A."/>
            <person name="Daghino S."/>
            <person name="Barry K."/>
            <person name="Choi C."/>
            <person name="Cichocki N."/>
            <person name="Clum A."/>
            <person name="Copeland A."/>
            <person name="Hainaut M."/>
            <person name="Haridas S."/>
            <person name="Labutti K."/>
            <person name="Lindquist E."/>
            <person name="Lipzen A."/>
            <person name="Khouja H.-R."/>
            <person name="Murat C."/>
            <person name="Ohm R."/>
            <person name="Olson A."/>
            <person name="Spatafora J."/>
            <person name="Veneault-Fourrey C."/>
            <person name="Henrissat B."/>
            <person name="Grigoriev I."/>
            <person name="Martin F."/>
            <person name="Perotto S."/>
        </authorList>
    </citation>
    <scope>NUCLEOTIDE SEQUENCE [LARGE SCALE GENOMIC DNA]</scope>
    <source>
        <strain evidence="1 2">UAMH 7357</strain>
    </source>
</reference>
<organism evidence="1 2">
    <name type="scientific">Hyaloscypha hepaticicola</name>
    <dbReference type="NCBI Taxonomy" id="2082293"/>
    <lineage>
        <taxon>Eukaryota</taxon>
        <taxon>Fungi</taxon>
        <taxon>Dikarya</taxon>
        <taxon>Ascomycota</taxon>
        <taxon>Pezizomycotina</taxon>
        <taxon>Leotiomycetes</taxon>
        <taxon>Helotiales</taxon>
        <taxon>Hyaloscyphaceae</taxon>
        <taxon>Hyaloscypha</taxon>
    </lineage>
</organism>
<dbReference type="Proteomes" id="UP000235672">
    <property type="component" value="Unassembled WGS sequence"/>
</dbReference>